<comment type="caution">
    <text evidence="3">The sequence shown here is derived from an EMBL/GenBank/DDBJ whole genome shotgun (WGS) entry which is preliminary data.</text>
</comment>
<dbReference type="GO" id="GO:0016020">
    <property type="term" value="C:membrane"/>
    <property type="evidence" value="ECO:0007669"/>
    <property type="project" value="TreeGrafter"/>
</dbReference>
<dbReference type="PANTHER" id="PTHR24223:SF399">
    <property type="entry name" value="ABC TRANSPORTER ATNG"/>
    <property type="match status" value="1"/>
</dbReference>
<dbReference type="InterPro" id="IPR043136">
    <property type="entry name" value="B30.2/SPRY_sf"/>
</dbReference>
<keyword evidence="4" id="KW-1185">Reference proteome</keyword>
<dbReference type="EMBL" id="JNBS01001684">
    <property type="protein sequence ID" value="OQS00833.1"/>
    <property type="molecule type" value="Genomic_DNA"/>
</dbReference>
<dbReference type="Gene3D" id="3.40.50.300">
    <property type="entry name" value="P-loop containing nucleotide triphosphate hydrolases"/>
    <property type="match status" value="1"/>
</dbReference>
<keyword evidence="2 3" id="KW-0067">ATP-binding</keyword>
<protein>
    <submittedName>
        <fullName evidence="3">ATP-binding Cassette (ABC) Superfamily</fullName>
    </submittedName>
</protein>
<dbReference type="Proteomes" id="UP000243217">
    <property type="component" value="Unassembled WGS sequence"/>
</dbReference>
<proteinExistence type="predicted"/>
<name>A0A1V9ZS60_9STRA</name>
<dbReference type="AlphaFoldDB" id="A0A1V9ZS60"/>
<accession>A0A1V9ZS60</accession>
<dbReference type="PANTHER" id="PTHR24223">
    <property type="entry name" value="ATP-BINDING CASSETTE SUB-FAMILY C"/>
    <property type="match status" value="1"/>
</dbReference>
<dbReference type="GO" id="GO:0005524">
    <property type="term" value="F:ATP binding"/>
    <property type="evidence" value="ECO:0007669"/>
    <property type="project" value="UniProtKB-KW"/>
</dbReference>
<dbReference type="STRING" id="74557.A0A1V9ZS60"/>
<reference evidence="3 4" key="1">
    <citation type="journal article" date="2014" name="Genome Biol. Evol.">
        <title>The secreted proteins of Achlya hypogyna and Thraustotheca clavata identify the ancestral oomycete secretome and reveal gene acquisitions by horizontal gene transfer.</title>
        <authorList>
            <person name="Misner I."/>
            <person name="Blouin N."/>
            <person name="Leonard G."/>
            <person name="Richards T.A."/>
            <person name="Lane C.E."/>
        </authorList>
    </citation>
    <scope>NUCLEOTIDE SEQUENCE [LARGE SCALE GENOMIC DNA]</scope>
    <source>
        <strain evidence="3 4">ATCC 34112</strain>
    </source>
</reference>
<keyword evidence="1" id="KW-0547">Nucleotide-binding</keyword>
<sequence>MPQTFIGLEAFHPDGDVDCIVSYNICTGEVNLIEGIEKFKGQIFQNGDILTISYDRHAGMIRFAKNGLDMGLKIENIPDKKYYPYEIPFLTQINTKRALELKCLRSSFSGDCGFFCCLGYNLDIGTALTSVALFEILRVPLYNIPASINAIVEAIVSFDRPESFLWLEEKILVTNGPLEQPGILLQNASFSWLSDITMEWNCNSLAAIVGPVGAGKSTLLLGILGDAICSNGSV</sequence>
<organism evidence="3 4">
    <name type="scientific">Thraustotheca clavata</name>
    <dbReference type="NCBI Taxonomy" id="74557"/>
    <lineage>
        <taxon>Eukaryota</taxon>
        <taxon>Sar</taxon>
        <taxon>Stramenopiles</taxon>
        <taxon>Oomycota</taxon>
        <taxon>Saprolegniomycetes</taxon>
        <taxon>Saprolegniales</taxon>
        <taxon>Achlyaceae</taxon>
        <taxon>Thraustotheca</taxon>
    </lineage>
</organism>
<evidence type="ECO:0000313" key="3">
    <source>
        <dbReference type="EMBL" id="OQS00833.1"/>
    </source>
</evidence>
<evidence type="ECO:0000256" key="2">
    <source>
        <dbReference type="ARBA" id="ARBA00022840"/>
    </source>
</evidence>
<dbReference type="GO" id="GO:0042626">
    <property type="term" value="F:ATPase-coupled transmembrane transporter activity"/>
    <property type="evidence" value="ECO:0007669"/>
    <property type="project" value="TreeGrafter"/>
</dbReference>
<dbReference type="Gene3D" id="2.60.120.920">
    <property type="match status" value="1"/>
</dbReference>
<evidence type="ECO:0000313" key="4">
    <source>
        <dbReference type="Proteomes" id="UP000243217"/>
    </source>
</evidence>
<dbReference type="SUPFAM" id="SSF52540">
    <property type="entry name" value="P-loop containing nucleoside triphosphate hydrolases"/>
    <property type="match status" value="1"/>
</dbReference>
<dbReference type="InterPro" id="IPR050173">
    <property type="entry name" value="ABC_transporter_C-like"/>
</dbReference>
<dbReference type="InterPro" id="IPR027417">
    <property type="entry name" value="P-loop_NTPase"/>
</dbReference>
<gene>
    <name evidence="3" type="ORF">THRCLA_05841</name>
</gene>
<evidence type="ECO:0000256" key="1">
    <source>
        <dbReference type="ARBA" id="ARBA00022741"/>
    </source>
</evidence>